<proteinExistence type="predicted"/>
<dbReference type="Proteomes" id="UP000193224">
    <property type="component" value="Unassembled WGS sequence"/>
</dbReference>
<dbReference type="RefSeq" id="WP_085799629.1">
    <property type="nucleotide sequence ID" value="NZ_FWXB01000004.1"/>
</dbReference>
<dbReference type="InterPro" id="IPR010035">
    <property type="entry name" value="Thi_S"/>
</dbReference>
<dbReference type="InterPro" id="IPR012675">
    <property type="entry name" value="Beta-grasp_dom_sf"/>
</dbReference>
<reference evidence="1 2" key="1">
    <citation type="submission" date="2017-03" db="EMBL/GenBank/DDBJ databases">
        <authorList>
            <person name="Afonso C.L."/>
            <person name="Miller P.J."/>
            <person name="Scott M.A."/>
            <person name="Spackman E."/>
            <person name="Goraichik I."/>
            <person name="Dimitrov K.M."/>
            <person name="Suarez D.L."/>
            <person name="Swayne D.E."/>
        </authorList>
    </citation>
    <scope>NUCLEOTIDE SEQUENCE [LARGE SCALE GENOMIC DNA]</scope>
    <source>
        <strain evidence="1 2">CECT 7745</strain>
    </source>
</reference>
<name>A0A1X7BPY4_9RHOB</name>
<dbReference type="CDD" id="cd00565">
    <property type="entry name" value="Ubl_ThiS"/>
    <property type="match status" value="1"/>
</dbReference>
<accession>A0A1X7BPY4</accession>
<evidence type="ECO:0000313" key="1">
    <source>
        <dbReference type="EMBL" id="SMC11663.1"/>
    </source>
</evidence>
<evidence type="ECO:0000313" key="2">
    <source>
        <dbReference type="Proteomes" id="UP000193224"/>
    </source>
</evidence>
<dbReference type="Pfam" id="PF02597">
    <property type="entry name" value="ThiS"/>
    <property type="match status" value="1"/>
</dbReference>
<dbReference type="NCBIfam" id="TIGR01683">
    <property type="entry name" value="thiS"/>
    <property type="match status" value="1"/>
</dbReference>
<dbReference type="Gene3D" id="3.10.20.30">
    <property type="match status" value="1"/>
</dbReference>
<organism evidence="1 2">
    <name type="scientific">Roseovarius aestuarii</name>
    <dbReference type="NCBI Taxonomy" id="475083"/>
    <lineage>
        <taxon>Bacteria</taxon>
        <taxon>Pseudomonadati</taxon>
        <taxon>Pseudomonadota</taxon>
        <taxon>Alphaproteobacteria</taxon>
        <taxon>Rhodobacterales</taxon>
        <taxon>Roseobacteraceae</taxon>
        <taxon>Roseovarius</taxon>
    </lineage>
</organism>
<protein>
    <submittedName>
        <fullName evidence="1">Sulfur carrier protein ThiS</fullName>
    </submittedName>
</protein>
<keyword evidence="2" id="KW-1185">Reference proteome</keyword>
<dbReference type="SUPFAM" id="SSF54285">
    <property type="entry name" value="MoaD/ThiS"/>
    <property type="match status" value="1"/>
</dbReference>
<dbReference type="InterPro" id="IPR003749">
    <property type="entry name" value="ThiS/MoaD-like"/>
</dbReference>
<dbReference type="EMBL" id="FWXB01000004">
    <property type="protein sequence ID" value="SMC11663.1"/>
    <property type="molecule type" value="Genomic_DNA"/>
</dbReference>
<dbReference type="AlphaFoldDB" id="A0A1X7BPY4"/>
<gene>
    <name evidence="1" type="ORF">ROA7745_01480</name>
</gene>
<dbReference type="InterPro" id="IPR016155">
    <property type="entry name" value="Mopterin_synth/thiamin_S_b"/>
</dbReference>
<dbReference type="OrthoDB" id="197113at2"/>
<sequence length="65" mass="6872">MKIVVNAVTHEVTSEILSTALTELGFTSPAVATALNGSFVPREARNTTMLRDGDRVEVLAPMQGG</sequence>